<dbReference type="PANTHER" id="PTHR12136">
    <property type="entry name" value="ENHANCED DISEASE RESISTANCE-RELATED"/>
    <property type="match status" value="1"/>
</dbReference>
<dbReference type="InterPro" id="IPR045096">
    <property type="entry name" value="EDR2-like"/>
</dbReference>
<name>A0ABC8JC74_ERUVS</name>
<dbReference type="EMBL" id="CAKOAT010095599">
    <property type="protein sequence ID" value="CAH8321180.1"/>
    <property type="molecule type" value="Genomic_DNA"/>
</dbReference>
<gene>
    <name evidence="3" type="ORF">ERUC_LOCUS9295</name>
</gene>
<evidence type="ECO:0000259" key="2">
    <source>
        <dbReference type="Pfam" id="PF07059"/>
    </source>
</evidence>
<proteinExistence type="predicted"/>
<feature type="region of interest" description="Disordered" evidence="1">
    <location>
        <begin position="1"/>
        <end position="25"/>
    </location>
</feature>
<evidence type="ECO:0000313" key="4">
    <source>
        <dbReference type="Proteomes" id="UP001642260"/>
    </source>
</evidence>
<dbReference type="Pfam" id="PF07059">
    <property type="entry name" value="EDR2_C"/>
    <property type="match status" value="1"/>
</dbReference>
<evidence type="ECO:0000313" key="3">
    <source>
        <dbReference type="EMBL" id="CAH8321180.1"/>
    </source>
</evidence>
<accession>A0ABC8JC74</accession>
<sequence length="280" mass="30861">MNQTESSANDNNPKPSITGETSSVPEWITETINNGSLRHVDLHTGVNGWASPPGNVFSLRSTNYFTTKQKSPAGNSLLSPAGVDWLKSTTKLDNILSHPDNRITHSLKNSQSPNTFVFAVNFQVSGKEHYNLVFYFATEKPVPLLLKPFLNGNDDTFRNQRLKLVTRIVKGPWIVKAAAGQFGAFILGKTLTCTYHRGPNYFEVDVDTGSSQIFSAVVRVVLEYARSVTVDVGFVIEAKEEDELPERLIGGVRICHVEKASAFVVKPGRMMGSAEEEDTN</sequence>
<evidence type="ECO:0000256" key="1">
    <source>
        <dbReference type="SAM" id="MobiDB-lite"/>
    </source>
</evidence>
<protein>
    <recommendedName>
        <fullName evidence="2">Protein ENHANCED DISEASE RESISTANCE 2 C-terminal domain-containing protein</fullName>
    </recommendedName>
</protein>
<reference evidence="3 4" key="1">
    <citation type="submission" date="2022-03" db="EMBL/GenBank/DDBJ databases">
        <authorList>
            <person name="Macdonald S."/>
            <person name="Ahmed S."/>
            <person name="Newling K."/>
        </authorList>
    </citation>
    <scope>NUCLEOTIDE SEQUENCE [LARGE SCALE GENOMIC DNA]</scope>
</reference>
<dbReference type="Proteomes" id="UP001642260">
    <property type="component" value="Unassembled WGS sequence"/>
</dbReference>
<keyword evidence="4" id="KW-1185">Reference proteome</keyword>
<organism evidence="3 4">
    <name type="scientific">Eruca vesicaria subsp. sativa</name>
    <name type="common">Garden rocket</name>
    <name type="synonym">Eruca sativa</name>
    <dbReference type="NCBI Taxonomy" id="29727"/>
    <lineage>
        <taxon>Eukaryota</taxon>
        <taxon>Viridiplantae</taxon>
        <taxon>Streptophyta</taxon>
        <taxon>Embryophyta</taxon>
        <taxon>Tracheophyta</taxon>
        <taxon>Spermatophyta</taxon>
        <taxon>Magnoliopsida</taxon>
        <taxon>eudicotyledons</taxon>
        <taxon>Gunneridae</taxon>
        <taxon>Pentapetalae</taxon>
        <taxon>rosids</taxon>
        <taxon>malvids</taxon>
        <taxon>Brassicales</taxon>
        <taxon>Brassicaceae</taxon>
        <taxon>Brassiceae</taxon>
        <taxon>Eruca</taxon>
    </lineage>
</organism>
<dbReference type="InterPro" id="IPR009769">
    <property type="entry name" value="EDR2_C"/>
</dbReference>
<comment type="caution">
    <text evidence="3">The sequence shown here is derived from an EMBL/GenBank/DDBJ whole genome shotgun (WGS) entry which is preliminary data.</text>
</comment>
<dbReference type="PANTHER" id="PTHR12136:SF93">
    <property type="entry name" value="ENHANCED DISEASE RESISTANCE-LIKE PROTEIN (DUF1336)"/>
    <property type="match status" value="1"/>
</dbReference>
<dbReference type="AlphaFoldDB" id="A0ABC8JC74"/>
<feature type="domain" description="Protein ENHANCED DISEASE RESISTANCE 2 C-terminal" evidence="2">
    <location>
        <begin position="49"/>
        <end position="258"/>
    </location>
</feature>